<name>A0A8S2RNR1_9BILA</name>
<gene>
    <name evidence="1" type="ORF">SRO942_LOCUS30385</name>
</gene>
<feature type="non-terminal residue" evidence="1">
    <location>
        <position position="56"/>
    </location>
</feature>
<feature type="non-terminal residue" evidence="1">
    <location>
        <position position="1"/>
    </location>
</feature>
<organism evidence="1 2">
    <name type="scientific">Didymodactylos carnosus</name>
    <dbReference type="NCBI Taxonomy" id="1234261"/>
    <lineage>
        <taxon>Eukaryota</taxon>
        <taxon>Metazoa</taxon>
        <taxon>Spiralia</taxon>
        <taxon>Gnathifera</taxon>
        <taxon>Rotifera</taxon>
        <taxon>Eurotatoria</taxon>
        <taxon>Bdelloidea</taxon>
        <taxon>Philodinida</taxon>
        <taxon>Philodinidae</taxon>
        <taxon>Didymodactylos</taxon>
    </lineage>
</organism>
<evidence type="ECO:0000313" key="2">
    <source>
        <dbReference type="Proteomes" id="UP000681722"/>
    </source>
</evidence>
<evidence type="ECO:0000313" key="1">
    <source>
        <dbReference type="EMBL" id="CAF4178717.1"/>
    </source>
</evidence>
<comment type="caution">
    <text evidence="1">The sequence shown here is derived from an EMBL/GenBank/DDBJ whole genome shotgun (WGS) entry which is preliminary data.</text>
</comment>
<dbReference type="EMBL" id="CAJOBC010051319">
    <property type="protein sequence ID" value="CAF4178717.1"/>
    <property type="molecule type" value="Genomic_DNA"/>
</dbReference>
<sequence length="56" mass="6413">SDFWKIVQDQDIQDEVQLPTPVEENEDLQDEVDVTNQLNSVTSKNIVVVDPLFDNP</sequence>
<dbReference type="Proteomes" id="UP000681722">
    <property type="component" value="Unassembled WGS sequence"/>
</dbReference>
<proteinExistence type="predicted"/>
<dbReference type="AlphaFoldDB" id="A0A8S2RNR1"/>
<protein>
    <submittedName>
        <fullName evidence="1">Uncharacterized protein</fullName>
    </submittedName>
</protein>
<accession>A0A8S2RNR1</accession>
<reference evidence="1" key="1">
    <citation type="submission" date="2021-02" db="EMBL/GenBank/DDBJ databases">
        <authorList>
            <person name="Nowell W R."/>
        </authorList>
    </citation>
    <scope>NUCLEOTIDE SEQUENCE</scope>
</reference>